<evidence type="ECO:0000313" key="3">
    <source>
        <dbReference type="Proteomes" id="UP000606490"/>
    </source>
</evidence>
<proteinExistence type="predicted"/>
<feature type="region of interest" description="Disordered" evidence="1">
    <location>
        <begin position="128"/>
        <end position="176"/>
    </location>
</feature>
<dbReference type="Proteomes" id="UP000606490">
    <property type="component" value="Unassembled WGS sequence"/>
</dbReference>
<dbReference type="RefSeq" id="WP_202825358.1">
    <property type="nucleotide sequence ID" value="NZ_JAEUXJ010000003.1"/>
</dbReference>
<sequence>MVQTEHRVRIAREIPEGGCLWREVLAHERRHVAVNRRSLREAAAAARAAAAAWAARAEGHGATLEEAMAGLRTGLRQAIEPALAAMRSGRATAHGAIDTQAEYERLGRTCPADQQRLREALRQAASFTRSSVGQQAQEAGVAPATPAWIDPPCPLPCSTSPASNSPPPTRTPPSPR</sequence>
<comment type="caution">
    <text evidence="2">The sequence shown here is derived from an EMBL/GenBank/DDBJ whole genome shotgun (WGS) entry which is preliminary data.</text>
</comment>
<name>A0ABS1V1Q0_9PROT</name>
<feature type="compositionally biased region" description="Pro residues" evidence="1">
    <location>
        <begin position="164"/>
        <end position="176"/>
    </location>
</feature>
<reference evidence="2 3" key="1">
    <citation type="submission" date="2021-01" db="EMBL/GenBank/DDBJ databases">
        <title>Belnapia mucosa sp. nov. and Belnapia arida sp. nov., isolated from the Tabernas Desert (Almeria, Spain).</title>
        <authorList>
            <person name="Molina-Menor E."/>
            <person name="Vidal-Verdu A."/>
            <person name="Calonge A."/>
            <person name="Satari L."/>
            <person name="Pereto Magraner J."/>
            <person name="Porcar Miralles M."/>
        </authorList>
    </citation>
    <scope>NUCLEOTIDE SEQUENCE [LARGE SCALE GENOMIC DNA]</scope>
    <source>
        <strain evidence="2 3">T6</strain>
    </source>
</reference>
<feature type="compositionally biased region" description="Polar residues" evidence="1">
    <location>
        <begin position="128"/>
        <end position="137"/>
    </location>
</feature>
<protein>
    <submittedName>
        <fullName evidence="2">Uncharacterized protein</fullName>
    </submittedName>
</protein>
<accession>A0ABS1V1Q0</accession>
<evidence type="ECO:0000256" key="1">
    <source>
        <dbReference type="SAM" id="MobiDB-lite"/>
    </source>
</evidence>
<dbReference type="EMBL" id="JAEUXJ010000003">
    <property type="protein sequence ID" value="MBL6455627.1"/>
    <property type="molecule type" value="Genomic_DNA"/>
</dbReference>
<gene>
    <name evidence="2" type="ORF">JMJ55_09855</name>
</gene>
<evidence type="ECO:0000313" key="2">
    <source>
        <dbReference type="EMBL" id="MBL6455627.1"/>
    </source>
</evidence>
<organism evidence="2 3">
    <name type="scientific">Belnapia mucosa</name>
    <dbReference type="NCBI Taxonomy" id="2804532"/>
    <lineage>
        <taxon>Bacteria</taxon>
        <taxon>Pseudomonadati</taxon>
        <taxon>Pseudomonadota</taxon>
        <taxon>Alphaproteobacteria</taxon>
        <taxon>Acetobacterales</taxon>
        <taxon>Roseomonadaceae</taxon>
        <taxon>Belnapia</taxon>
    </lineage>
</organism>
<keyword evidence="3" id="KW-1185">Reference proteome</keyword>